<dbReference type="Pfam" id="PF18818">
    <property type="entry name" value="MPTase-PolyVal"/>
    <property type="match status" value="1"/>
</dbReference>
<proteinExistence type="predicted"/>
<feature type="domain" description="N-terminal" evidence="2">
    <location>
        <begin position="11"/>
        <end position="124"/>
    </location>
</feature>
<dbReference type="Pfam" id="PF08401">
    <property type="entry name" value="ArdcN"/>
    <property type="match status" value="1"/>
</dbReference>
<keyword evidence="7" id="KW-1185">Reference proteome</keyword>
<dbReference type="GO" id="GO:0003697">
    <property type="term" value="F:single-stranded DNA binding"/>
    <property type="evidence" value="ECO:0007669"/>
    <property type="project" value="InterPro"/>
</dbReference>
<protein>
    <submittedName>
        <fullName evidence="4">DUF1738 domain-containing protein</fullName>
    </submittedName>
</protein>
<reference evidence="4 6" key="1">
    <citation type="submission" date="2019-08" db="EMBL/GenBank/DDBJ databases">
        <title>Comparative genome analysis confer to the adaptation heavy metal polluted environment.</title>
        <authorList>
            <person name="Li Y."/>
        </authorList>
    </citation>
    <scope>NUCLEOTIDE SEQUENCE [LARGE SCALE GENOMIC DNA]</scope>
    <source>
        <strain evidence="4 6">P2</strain>
    </source>
</reference>
<evidence type="ECO:0000259" key="2">
    <source>
        <dbReference type="Pfam" id="PF08401"/>
    </source>
</evidence>
<evidence type="ECO:0000313" key="5">
    <source>
        <dbReference type="EMBL" id="QTE50204.1"/>
    </source>
</evidence>
<evidence type="ECO:0000313" key="4">
    <source>
        <dbReference type="EMBL" id="QEM07243.1"/>
    </source>
</evidence>
<organism evidence="4 6">
    <name type="scientific">Mucilaginibacter rubeus</name>
    <dbReference type="NCBI Taxonomy" id="2027860"/>
    <lineage>
        <taxon>Bacteria</taxon>
        <taxon>Pseudomonadati</taxon>
        <taxon>Bacteroidota</taxon>
        <taxon>Sphingobacteriia</taxon>
        <taxon>Sphingobacteriales</taxon>
        <taxon>Sphingobacteriaceae</taxon>
        <taxon>Mucilaginibacter</taxon>
    </lineage>
</organism>
<name>A0AAE6JKY3_9SPHI</name>
<dbReference type="InterPro" id="IPR041459">
    <property type="entry name" value="MPTase-PolyVal"/>
</dbReference>
<dbReference type="RefSeq" id="WP_112653050.1">
    <property type="nucleotide sequence ID" value="NZ_CP043451.1"/>
</dbReference>
<feature type="region of interest" description="Disordered" evidence="1">
    <location>
        <begin position="365"/>
        <end position="385"/>
    </location>
</feature>
<dbReference type="InterPro" id="IPR013610">
    <property type="entry name" value="ArdC_N"/>
</dbReference>
<sequence>MSENFKRLPVQLSEKLAAELKAGTSLFQKPVKDNGMPAFVTPINPTTGKGYSAMNQIILAMKGHDDPRWMSADAASFNGYLVKKGSTGTLIEFPKTNDIQAIRTPEGEKIKGADGKTQTKTVEFEKPQQGKAFLFNGSQINDLPPLEEFLKKQEQGQTLTPIQKAEKIIEDSKAVIIHGGKEAYYDKQRDAIFLPEKEEFESEVKYYQAAIHQLAHWTGHESRQNRPMEGKFGSLEYSREEMRAAVASMLIGGEIKLGHQFGPHAAYSNNFQKILRDEPFEITKVARDAQKIASQLLGIAQKREQKVGAEKNLTFQKGDQIAYMDTSYKVLDVYKNKSIKVEDLDGARKTIKATDGLYNSLLEARNHPKVGEEQGQGKTRDADLYGAEQMYNMER</sequence>
<feature type="domain" description="Polyvalent protein metallopeptidase" evidence="3">
    <location>
        <begin position="164"/>
        <end position="287"/>
    </location>
</feature>
<evidence type="ECO:0000313" key="6">
    <source>
        <dbReference type="Proteomes" id="UP000250557"/>
    </source>
</evidence>
<dbReference type="Proteomes" id="UP000250557">
    <property type="component" value="Chromosome"/>
</dbReference>
<evidence type="ECO:0000259" key="3">
    <source>
        <dbReference type="Pfam" id="PF18818"/>
    </source>
</evidence>
<gene>
    <name evidence="4" type="ORF">DIU31_028470</name>
    <name evidence="5" type="ORF">J3L21_32535</name>
</gene>
<dbReference type="Proteomes" id="UP000663940">
    <property type="component" value="Chromosome"/>
</dbReference>
<dbReference type="EMBL" id="CP043451">
    <property type="protein sequence ID" value="QEM07243.1"/>
    <property type="molecule type" value="Genomic_DNA"/>
</dbReference>
<dbReference type="EMBL" id="CP071880">
    <property type="protein sequence ID" value="QTE50204.1"/>
    <property type="molecule type" value="Genomic_DNA"/>
</dbReference>
<evidence type="ECO:0000313" key="7">
    <source>
        <dbReference type="Proteomes" id="UP000663940"/>
    </source>
</evidence>
<accession>A0AAE6JKY3</accession>
<dbReference type="AlphaFoldDB" id="A0AAE6JKY3"/>
<reference evidence="5 7" key="2">
    <citation type="submission" date="2021-03" db="EMBL/GenBank/DDBJ databases">
        <title>Mucilaginibacter strains isolated from gold and copper mining confer multi heavy-metal resistance.</title>
        <authorList>
            <person name="Li Y."/>
        </authorList>
    </citation>
    <scope>NUCLEOTIDE SEQUENCE [LARGE SCALE GENOMIC DNA]</scope>
    <source>
        <strain evidence="5 7">P2-4</strain>
    </source>
</reference>
<evidence type="ECO:0000256" key="1">
    <source>
        <dbReference type="SAM" id="MobiDB-lite"/>
    </source>
</evidence>